<keyword evidence="3" id="KW-1185">Reference proteome</keyword>
<feature type="domain" description="F-box" evidence="1">
    <location>
        <begin position="9"/>
        <end position="41"/>
    </location>
</feature>
<dbReference type="Pfam" id="PF00646">
    <property type="entry name" value="F-box"/>
    <property type="match status" value="1"/>
</dbReference>
<dbReference type="InterPro" id="IPR001810">
    <property type="entry name" value="F-box_dom"/>
</dbReference>
<sequence length="254" mass="28979">MDCVLDTTELLELVLLELDYQTLLGSCLRVCRRWNELIKTSPQIQRILFYKEEKLPPNTCTTDTTKTTTTTTSQYPHQHARQNPLIDGKLSTFLHKTAATKDSLCIPKHMLEGGGVMARDEASWHDMFVQQPPAHKIGIWKMEYGHYLTHGYGMEVDYLPTDDEDGFRMGSLVEYARETARQGYRCAIFSGAEGRKQLDRHRKSLLVTKAPWADQRQICSMIDKSDIVLHLVKCPASSPLSFDVRDRTVKGNES</sequence>
<evidence type="ECO:0000313" key="2">
    <source>
        <dbReference type="EMBL" id="PSR75749.1"/>
    </source>
</evidence>
<dbReference type="EMBL" id="KZ678746">
    <property type="protein sequence ID" value="PSR75749.1"/>
    <property type="molecule type" value="Genomic_DNA"/>
</dbReference>
<dbReference type="OrthoDB" id="3800738at2759"/>
<organism evidence="2 3">
    <name type="scientific">Coniella lustricola</name>
    <dbReference type="NCBI Taxonomy" id="2025994"/>
    <lineage>
        <taxon>Eukaryota</taxon>
        <taxon>Fungi</taxon>
        <taxon>Dikarya</taxon>
        <taxon>Ascomycota</taxon>
        <taxon>Pezizomycotina</taxon>
        <taxon>Sordariomycetes</taxon>
        <taxon>Sordariomycetidae</taxon>
        <taxon>Diaporthales</taxon>
        <taxon>Schizoparmaceae</taxon>
        <taxon>Coniella</taxon>
    </lineage>
</organism>
<evidence type="ECO:0000259" key="1">
    <source>
        <dbReference type="Pfam" id="PF00646"/>
    </source>
</evidence>
<dbReference type="InParanoid" id="A0A2T2ZT38"/>
<proteinExistence type="predicted"/>
<reference evidence="2 3" key="1">
    <citation type="journal article" date="2018" name="Mycol. Prog.">
        <title>Coniella lustricola, a new species from submerged detritus.</title>
        <authorList>
            <person name="Raudabaugh D.B."/>
            <person name="Iturriaga T."/>
            <person name="Carver A."/>
            <person name="Mondo S."/>
            <person name="Pangilinan J."/>
            <person name="Lipzen A."/>
            <person name="He G."/>
            <person name="Amirebrahimi M."/>
            <person name="Grigoriev I.V."/>
            <person name="Miller A.N."/>
        </authorList>
    </citation>
    <scope>NUCLEOTIDE SEQUENCE [LARGE SCALE GENOMIC DNA]</scope>
    <source>
        <strain evidence="2 3">B22-T-1</strain>
    </source>
</reference>
<dbReference type="SUPFAM" id="SSF81383">
    <property type="entry name" value="F-box domain"/>
    <property type="match status" value="1"/>
</dbReference>
<name>A0A2T2ZT38_9PEZI</name>
<dbReference type="AlphaFoldDB" id="A0A2T2ZT38"/>
<protein>
    <recommendedName>
        <fullName evidence="1">F-box domain-containing protein</fullName>
    </recommendedName>
</protein>
<dbReference type="Gene3D" id="1.20.1280.50">
    <property type="match status" value="1"/>
</dbReference>
<accession>A0A2T2ZT38</accession>
<dbReference type="Proteomes" id="UP000241462">
    <property type="component" value="Unassembled WGS sequence"/>
</dbReference>
<dbReference type="InterPro" id="IPR036047">
    <property type="entry name" value="F-box-like_dom_sf"/>
</dbReference>
<evidence type="ECO:0000313" key="3">
    <source>
        <dbReference type="Proteomes" id="UP000241462"/>
    </source>
</evidence>
<gene>
    <name evidence="2" type="ORF">BD289DRAFT_447443</name>
</gene>
<dbReference type="STRING" id="2025994.A0A2T2ZT38"/>